<sequence>MADAGIVNWSEELEYNLIERAQPPENSMAYLMEDSGNSIKLISDNPQPTSHNEKSNNRPKINNNNSKENLQKPKLWSSLFSKLSRGKATYSIFSPQTNIRTKNNNDLIFDIQAIKNVSINEILTILHSKIGSEVIKQRTQQKESDNAYTAPDNTEAEEKSCMDEISSYDSQETLENMIQDECTEESNYSVSKKDKYLDQFSNNSPETLNESYAEMYRDRWKEFLCLTIMSQATLQSMKLVCCELWHGPSTTTPAIWRLNIGDLQNSKIRKEVEEEIKSIESSSD</sequence>
<proteinExistence type="predicted"/>
<protein>
    <submittedName>
        <fullName evidence="2">28443_t:CDS:1</fullName>
    </submittedName>
</protein>
<organism evidence="2 3">
    <name type="scientific">Dentiscutata erythropus</name>
    <dbReference type="NCBI Taxonomy" id="1348616"/>
    <lineage>
        <taxon>Eukaryota</taxon>
        <taxon>Fungi</taxon>
        <taxon>Fungi incertae sedis</taxon>
        <taxon>Mucoromycota</taxon>
        <taxon>Glomeromycotina</taxon>
        <taxon>Glomeromycetes</taxon>
        <taxon>Diversisporales</taxon>
        <taxon>Gigasporaceae</taxon>
        <taxon>Dentiscutata</taxon>
    </lineage>
</organism>
<dbReference type="Proteomes" id="UP000789405">
    <property type="component" value="Unassembled WGS sequence"/>
</dbReference>
<evidence type="ECO:0000313" key="3">
    <source>
        <dbReference type="Proteomes" id="UP000789405"/>
    </source>
</evidence>
<accession>A0A9N9AQS4</accession>
<feature type="compositionally biased region" description="Low complexity" evidence="1">
    <location>
        <begin position="58"/>
        <end position="68"/>
    </location>
</feature>
<evidence type="ECO:0000313" key="2">
    <source>
        <dbReference type="EMBL" id="CAG8538938.1"/>
    </source>
</evidence>
<feature type="region of interest" description="Disordered" evidence="1">
    <location>
        <begin position="39"/>
        <end position="68"/>
    </location>
</feature>
<reference evidence="2" key="1">
    <citation type="submission" date="2021-06" db="EMBL/GenBank/DDBJ databases">
        <authorList>
            <person name="Kallberg Y."/>
            <person name="Tangrot J."/>
            <person name="Rosling A."/>
        </authorList>
    </citation>
    <scope>NUCLEOTIDE SEQUENCE</scope>
    <source>
        <strain evidence="2">MA453B</strain>
    </source>
</reference>
<keyword evidence="3" id="KW-1185">Reference proteome</keyword>
<gene>
    <name evidence="2" type="ORF">DERYTH_LOCUS4708</name>
</gene>
<evidence type="ECO:0000256" key="1">
    <source>
        <dbReference type="SAM" id="MobiDB-lite"/>
    </source>
</evidence>
<dbReference type="EMBL" id="CAJVPY010001848">
    <property type="protein sequence ID" value="CAG8538938.1"/>
    <property type="molecule type" value="Genomic_DNA"/>
</dbReference>
<feature type="compositionally biased region" description="Polar residues" evidence="1">
    <location>
        <begin position="39"/>
        <end position="50"/>
    </location>
</feature>
<name>A0A9N9AQS4_9GLOM</name>
<dbReference type="AlphaFoldDB" id="A0A9N9AQS4"/>
<comment type="caution">
    <text evidence="2">The sequence shown here is derived from an EMBL/GenBank/DDBJ whole genome shotgun (WGS) entry which is preliminary data.</text>
</comment>